<proteinExistence type="predicted"/>
<dbReference type="Proteomes" id="UP001609932">
    <property type="component" value="Unassembled WGS sequence"/>
</dbReference>
<keyword evidence="3" id="KW-1185">Reference proteome</keyword>
<dbReference type="EMBL" id="JBHEGD010000001">
    <property type="protein sequence ID" value="MFH6598637.1"/>
    <property type="molecule type" value="Genomic_DNA"/>
</dbReference>
<sequence length="114" mass="12692">MNKEVVLFVVLLACAVSSFAKDPKTQKIPNEYIQKGFTLSVQFAAERPEYMSPSVSNTVIRGFSDRAECWERARQITKAIQAAEKSSGHKGVVSFGCNPENDFIKEGVFKNITE</sequence>
<evidence type="ECO:0000313" key="2">
    <source>
        <dbReference type="EMBL" id="MFH6598637.1"/>
    </source>
</evidence>
<organism evidence="2 3">
    <name type="scientific">Ectopseudomonas khazarica</name>
    <dbReference type="NCBI Taxonomy" id="2502979"/>
    <lineage>
        <taxon>Bacteria</taxon>
        <taxon>Pseudomonadati</taxon>
        <taxon>Pseudomonadota</taxon>
        <taxon>Gammaproteobacteria</taxon>
        <taxon>Pseudomonadales</taxon>
        <taxon>Pseudomonadaceae</taxon>
        <taxon>Ectopseudomonas</taxon>
    </lineage>
</organism>
<evidence type="ECO:0000256" key="1">
    <source>
        <dbReference type="SAM" id="SignalP"/>
    </source>
</evidence>
<evidence type="ECO:0000313" key="3">
    <source>
        <dbReference type="Proteomes" id="UP001609932"/>
    </source>
</evidence>
<feature type="chain" id="PRO_5045734342" evidence="1">
    <location>
        <begin position="21"/>
        <end position="114"/>
    </location>
</feature>
<feature type="signal peptide" evidence="1">
    <location>
        <begin position="1"/>
        <end position="20"/>
    </location>
</feature>
<reference evidence="2 3" key="1">
    <citation type="submission" date="2024-09" db="EMBL/GenBank/DDBJ databases">
        <title>Elucidation of the Bokeelamides from Bacteria Associated with Moon Snail Egg Collars.</title>
        <authorList>
            <person name="Campbell R."/>
            <person name="Piedl K."/>
            <person name="Mevers E."/>
        </authorList>
    </citation>
    <scope>NUCLEOTIDE SEQUENCE [LARGE SCALE GENOMIC DNA]</scope>
    <source>
        <strain evidence="2 3">EM133</strain>
    </source>
</reference>
<protein>
    <submittedName>
        <fullName evidence="2">Uncharacterized protein</fullName>
    </submittedName>
</protein>
<comment type="caution">
    <text evidence="2">The sequence shown here is derived from an EMBL/GenBank/DDBJ whole genome shotgun (WGS) entry which is preliminary data.</text>
</comment>
<name>A0ABW7MAM6_9GAMM</name>
<keyword evidence="1" id="KW-0732">Signal</keyword>
<gene>
    <name evidence="2" type="ORF">ACEVAQ_07935</name>
</gene>
<accession>A0ABW7MAM6</accession>
<dbReference type="RefSeq" id="WP_395272582.1">
    <property type="nucleotide sequence ID" value="NZ_JBHEGD010000001.1"/>
</dbReference>